<evidence type="ECO:0000256" key="3">
    <source>
        <dbReference type="ARBA" id="ARBA00047960"/>
    </source>
</evidence>
<dbReference type="Pfam" id="PF13410">
    <property type="entry name" value="GST_C_2"/>
    <property type="match status" value="1"/>
</dbReference>
<dbReference type="GO" id="GO:0009407">
    <property type="term" value="P:toxin catabolic process"/>
    <property type="evidence" value="ECO:0007669"/>
    <property type="project" value="UniProtKB-ARBA"/>
</dbReference>
<dbReference type="AlphaFoldDB" id="A0A835IU05"/>
<keyword evidence="1 4" id="KW-0808">Transferase</keyword>
<dbReference type="InterPro" id="IPR036249">
    <property type="entry name" value="Thioredoxin-like_sf"/>
</dbReference>
<evidence type="ECO:0000313" key="7">
    <source>
        <dbReference type="EMBL" id="KAF9625100.1"/>
    </source>
</evidence>
<keyword evidence="4" id="KW-0963">Cytoplasm</keyword>
<reference evidence="7 8" key="1">
    <citation type="submission" date="2020-10" db="EMBL/GenBank/DDBJ databases">
        <title>The Coptis chinensis genome and diversification of protoberbering-type alkaloids.</title>
        <authorList>
            <person name="Wang B."/>
            <person name="Shu S."/>
            <person name="Song C."/>
            <person name="Liu Y."/>
        </authorList>
    </citation>
    <scope>NUCLEOTIDE SEQUENCE [LARGE SCALE GENOMIC DNA]</scope>
    <source>
        <strain evidence="7">HL-2020</strain>
        <tissue evidence="7">Leaf</tissue>
    </source>
</reference>
<evidence type="ECO:0000256" key="1">
    <source>
        <dbReference type="ARBA" id="ARBA00022679"/>
    </source>
</evidence>
<dbReference type="SUPFAM" id="SSF52833">
    <property type="entry name" value="Thioredoxin-like"/>
    <property type="match status" value="1"/>
</dbReference>
<gene>
    <name evidence="7" type="ORF">IFM89_019050</name>
</gene>
<dbReference type="GO" id="GO:0004364">
    <property type="term" value="F:glutathione transferase activity"/>
    <property type="evidence" value="ECO:0007669"/>
    <property type="project" value="UniProtKB-UniRule"/>
</dbReference>
<dbReference type="InterPro" id="IPR004045">
    <property type="entry name" value="Glutathione_S-Trfase_N"/>
</dbReference>
<accession>A0A835IU05</accession>
<organism evidence="7 8">
    <name type="scientific">Coptis chinensis</name>
    <dbReference type="NCBI Taxonomy" id="261450"/>
    <lineage>
        <taxon>Eukaryota</taxon>
        <taxon>Viridiplantae</taxon>
        <taxon>Streptophyta</taxon>
        <taxon>Embryophyta</taxon>
        <taxon>Tracheophyta</taxon>
        <taxon>Spermatophyta</taxon>
        <taxon>Magnoliopsida</taxon>
        <taxon>Ranunculales</taxon>
        <taxon>Ranunculaceae</taxon>
        <taxon>Coptidoideae</taxon>
        <taxon>Coptis</taxon>
    </lineage>
</organism>
<feature type="domain" description="GST N-terminal" evidence="5">
    <location>
        <begin position="4"/>
        <end position="83"/>
    </location>
</feature>
<comment type="similarity">
    <text evidence="2">Belongs to the GST superfamily. Tau family.</text>
</comment>
<feature type="domain" description="GST C-terminal" evidence="6">
    <location>
        <begin position="89"/>
        <end position="216"/>
    </location>
</feature>
<protein>
    <recommendedName>
        <fullName evidence="4">Glutathione S-transferase</fullName>
        <ecNumber evidence="4">2.5.1.18</ecNumber>
    </recommendedName>
</protein>
<evidence type="ECO:0000259" key="5">
    <source>
        <dbReference type="PROSITE" id="PS50404"/>
    </source>
</evidence>
<dbReference type="CDD" id="cd03185">
    <property type="entry name" value="GST_C_Tau"/>
    <property type="match status" value="1"/>
</dbReference>
<dbReference type="InterPro" id="IPR010987">
    <property type="entry name" value="Glutathione-S-Trfase_C-like"/>
</dbReference>
<comment type="caution">
    <text evidence="7">The sequence shown here is derived from an EMBL/GenBank/DDBJ whole genome shotgun (WGS) entry which is preliminary data.</text>
</comment>
<dbReference type="PROSITE" id="PS50404">
    <property type="entry name" value="GST_NTER"/>
    <property type="match status" value="1"/>
</dbReference>
<dbReference type="PANTHER" id="PTHR11260:SF615">
    <property type="entry name" value="GLUTATHIONE S-TRANSFERASE U17"/>
    <property type="match status" value="1"/>
</dbReference>
<dbReference type="Gene3D" id="3.40.30.10">
    <property type="entry name" value="Glutaredoxin"/>
    <property type="match status" value="1"/>
</dbReference>
<dbReference type="SFLD" id="SFLDG01152">
    <property type="entry name" value="Main.3:_Omega-_and_Tau-like"/>
    <property type="match status" value="1"/>
</dbReference>
<dbReference type="InterPro" id="IPR040079">
    <property type="entry name" value="Glutathione_S-Trfase"/>
</dbReference>
<dbReference type="Proteomes" id="UP000631114">
    <property type="component" value="Unassembled WGS sequence"/>
</dbReference>
<dbReference type="CDD" id="cd03058">
    <property type="entry name" value="GST_N_Tau"/>
    <property type="match status" value="1"/>
</dbReference>
<comment type="catalytic activity">
    <reaction evidence="3 4">
        <text>RX + glutathione = an S-substituted glutathione + a halide anion + H(+)</text>
        <dbReference type="Rhea" id="RHEA:16437"/>
        <dbReference type="ChEBI" id="CHEBI:15378"/>
        <dbReference type="ChEBI" id="CHEBI:16042"/>
        <dbReference type="ChEBI" id="CHEBI:17792"/>
        <dbReference type="ChEBI" id="CHEBI:57925"/>
        <dbReference type="ChEBI" id="CHEBI:90779"/>
        <dbReference type="EC" id="2.5.1.18"/>
    </reaction>
</comment>
<dbReference type="SUPFAM" id="SSF47616">
    <property type="entry name" value="GST C-terminal domain-like"/>
    <property type="match status" value="1"/>
</dbReference>
<dbReference type="EMBL" id="JADFTS010000001">
    <property type="protein sequence ID" value="KAF9625100.1"/>
    <property type="molecule type" value="Genomic_DNA"/>
</dbReference>
<evidence type="ECO:0000256" key="2">
    <source>
        <dbReference type="ARBA" id="ARBA00025743"/>
    </source>
</evidence>
<dbReference type="PANTHER" id="PTHR11260">
    <property type="entry name" value="GLUTATHIONE S-TRANSFERASE, GST, SUPERFAMILY, GST DOMAIN CONTAINING"/>
    <property type="match status" value="1"/>
</dbReference>
<evidence type="ECO:0000259" key="6">
    <source>
        <dbReference type="PROSITE" id="PS50405"/>
    </source>
</evidence>
<dbReference type="SFLD" id="SFLDS00019">
    <property type="entry name" value="Glutathione_Transferase_(cytos"/>
    <property type="match status" value="1"/>
</dbReference>
<dbReference type="InterPro" id="IPR045074">
    <property type="entry name" value="GST_C_Tau"/>
</dbReference>
<dbReference type="InterPro" id="IPR036282">
    <property type="entry name" value="Glutathione-S-Trfase_C_sf"/>
</dbReference>
<evidence type="ECO:0000256" key="4">
    <source>
        <dbReference type="RuleBase" id="RU369102"/>
    </source>
</evidence>
<comment type="function">
    <text evidence="4">Is involved in the conjugation of reduced glutathione to a wide number of exogenous and endogenous hydrophobic electrophiles.</text>
</comment>
<dbReference type="GO" id="GO:0006749">
    <property type="term" value="P:glutathione metabolic process"/>
    <property type="evidence" value="ECO:0007669"/>
    <property type="project" value="InterPro"/>
</dbReference>
<dbReference type="OrthoDB" id="4951845at2759"/>
<dbReference type="SFLD" id="SFLDG00358">
    <property type="entry name" value="Main_(cytGST)"/>
    <property type="match status" value="1"/>
</dbReference>
<dbReference type="Gene3D" id="1.20.1050.10">
    <property type="match status" value="1"/>
</dbReference>
<dbReference type="PROSITE" id="PS50405">
    <property type="entry name" value="GST_CTER"/>
    <property type="match status" value="1"/>
</dbReference>
<dbReference type="FunFam" id="1.20.1050.10:FF:000016">
    <property type="entry name" value="Glutathione S-transferase U9"/>
    <property type="match status" value="1"/>
</dbReference>
<dbReference type="FunFam" id="3.40.30.10:FF:000044">
    <property type="entry name" value="Glutathione S-transferase GSTU6"/>
    <property type="match status" value="1"/>
</dbReference>
<keyword evidence="8" id="KW-1185">Reference proteome</keyword>
<evidence type="ECO:0000313" key="8">
    <source>
        <dbReference type="Proteomes" id="UP000631114"/>
    </source>
</evidence>
<dbReference type="EC" id="2.5.1.18" evidence="4"/>
<name>A0A835IU05_9MAGN</name>
<proteinExistence type="inferred from homology"/>
<dbReference type="InterPro" id="IPR045073">
    <property type="entry name" value="Omega/Tau-like"/>
</dbReference>
<dbReference type="Pfam" id="PF02798">
    <property type="entry name" value="GST_N"/>
    <property type="match status" value="1"/>
</dbReference>
<comment type="subcellular location">
    <subcellularLocation>
        <location evidence="4">Cytoplasm</location>
        <location evidence="4">Cytosol</location>
    </subcellularLocation>
</comment>
<dbReference type="GO" id="GO:0005829">
    <property type="term" value="C:cytosol"/>
    <property type="evidence" value="ECO:0007669"/>
    <property type="project" value="UniProtKB-SubCell"/>
</dbReference>
<sequence length="229" mass="25178">MATGDVKLLGAWASPFAMRPRIALNLKNVDYKYLEQNLGGKDELLLKSNPVHKKVPVMIHKDKPICESLVIVQYIDEAFTSGPSILPSDSYDRAIARFWAAYIDDKWCASLFSIARAKTDEEKATAVGGVTTGLGLLEQAFKKLSKGKGFFGGETIGYIDIALGSYLGWLRAAETLAGSKYIDETTTPNLTVWAERFCSDAAVQDLMPESEKLLDFAKMLLSGKFDPPK</sequence>